<reference evidence="6" key="1">
    <citation type="journal article" date="2023" name="Int. J. Syst. Evol. Microbiol.">
        <title>&lt;i&gt;Holtiella tumoricola&lt;/i&gt; gen. nov. sp. nov., isolated from a human clinical sample.</title>
        <authorList>
            <person name="Allen-Vercoe E."/>
            <person name="Daigneault M.C."/>
            <person name="Vancuren S.J."/>
            <person name="Cochrane K."/>
            <person name="O'Neal L.L."/>
            <person name="Sankaranarayanan K."/>
            <person name="Lawson P.A."/>
        </authorList>
    </citation>
    <scope>NUCLEOTIDE SEQUENCE</scope>
    <source>
        <strain evidence="6">CC70A</strain>
    </source>
</reference>
<comment type="caution">
    <text evidence="6">The sequence shown here is derived from an EMBL/GenBank/DDBJ whole genome shotgun (WGS) entry which is preliminary data.</text>
</comment>
<dbReference type="RefSeq" id="WP_271012231.1">
    <property type="nucleotide sequence ID" value="NZ_JAQIFT010000043.1"/>
</dbReference>
<evidence type="ECO:0000256" key="4">
    <source>
        <dbReference type="ARBA" id="ARBA00023004"/>
    </source>
</evidence>
<keyword evidence="7" id="KW-1185">Reference proteome</keyword>
<accession>A0AA42DNT3</accession>
<keyword evidence="2" id="KW-0479">Metal-binding</keyword>
<dbReference type="EMBL" id="JAQIFT010000043">
    <property type="protein sequence ID" value="MDA3731923.1"/>
    <property type="molecule type" value="Genomic_DNA"/>
</dbReference>
<dbReference type="GO" id="GO:0051539">
    <property type="term" value="F:4 iron, 4 sulfur cluster binding"/>
    <property type="evidence" value="ECO:0007669"/>
    <property type="project" value="UniProtKB-KW"/>
</dbReference>
<keyword evidence="5" id="KW-0411">Iron-sulfur</keyword>
<proteinExistence type="predicted"/>
<dbReference type="GO" id="GO:0046872">
    <property type="term" value="F:metal ion binding"/>
    <property type="evidence" value="ECO:0007669"/>
    <property type="project" value="UniProtKB-KW"/>
</dbReference>
<evidence type="ECO:0000256" key="3">
    <source>
        <dbReference type="ARBA" id="ARBA00023002"/>
    </source>
</evidence>
<evidence type="ECO:0000256" key="1">
    <source>
        <dbReference type="ARBA" id="ARBA00022485"/>
    </source>
</evidence>
<dbReference type="AlphaFoldDB" id="A0AA42DNT3"/>
<dbReference type="PANTHER" id="PTHR43498">
    <property type="entry name" value="FERREDOXIN:COB-COM HETERODISULFIDE REDUCTASE SUBUNIT A"/>
    <property type="match status" value="1"/>
</dbReference>
<evidence type="ECO:0000256" key="2">
    <source>
        <dbReference type="ARBA" id="ARBA00022723"/>
    </source>
</evidence>
<dbReference type="SUPFAM" id="SSF51905">
    <property type="entry name" value="FAD/NAD(P)-binding domain"/>
    <property type="match status" value="1"/>
</dbReference>
<dbReference type="GO" id="GO:0016491">
    <property type="term" value="F:oxidoreductase activity"/>
    <property type="evidence" value="ECO:0007669"/>
    <property type="project" value="UniProtKB-KW"/>
</dbReference>
<dbReference type="PRINTS" id="PR00469">
    <property type="entry name" value="PNDRDTASEII"/>
</dbReference>
<protein>
    <submittedName>
        <fullName evidence="6">FAD-dependent oxidoreductase</fullName>
    </submittedName>
</protein>
<dbReference type="PANTHER" id="PTHR43498:SF1">
    <property type="entry name" value="COB--COM HETERODISULFIDE REDUCTASE IRON-SULFUR SUBUNIT A"/>
    <property type="match status" value="1"/>
</dbReference>
<evidence type="ECO:0000313" key="6">
    <source>
        <dbReference type="EMBL" id="MDA3731923.1"/>
    </source>
</evidence>
<organism evidence="6 7">
    <name type="scientific">Holtiella tumoricola</name>
    <dbReference type="NCBI Taxonomy" id="3018743"/>
    <lineage>
        <taxon>Bacteria</taxon>
        <taxon>Bacillati</taxon>
        <taxon>Bacillota</taxon>
        <taxon>Clostridia</taxon>
        <taxon>Lachnospirales</taxon>
        <taxon>Cellulosilyticaceae</taxon>
        <taxon>Holtiella</taxon>
    </lineage>
</organism>
<dbReference type="InterPro" id="IPR039650">
    <property type="entry name" value="HdrA-like"/>
</dbReference>
<keyword evidence="1" id="KW-0004">4Fe-4S</keyword>
<dbReference type="Proteomes" id="UP001169242">
    <property type="component" value="Unassembled WGS sequence"/>
</dbReference>
<keyword evidence="4" id="KW-0408">Iron</keyword>
<gene>
    <name evidence="6" type="ORF">PBV87_10575</name>
</gene>
<evidence type="ECO:0000256" key="5">
    <source>
        <dbReference type="ARBA" id="ARBA00023014"/>
    </source>
</evidence>
<keyword evidence="3" id="KW-0560">Oxidoreductase</keyword>
<sequence>MEYTKKIEVAYDVDVCVAGGGPAGVAAAVSAARQGVKVLLIESQGFFGGAGTAGLVPAFMPFENGVDFLADGIGREIYEASRQDPSVIMDRTVGIQLERLKKIYDDLVVEAGVEFLFFSQVIDVIKKGRNIEALIVSTKSGLLAVKAKVFIDTTGDADVCALSGVAYTLGDEKGNTMPASLCSLWADIEWGKMWMSHTAFLEEAFKDHVFTQEDRHIPGFCRAGKTSGGANIGHVFNVDATNVQDLTQAMIKGRKILREFETYFTKYVKEGYENAFPMVSASYLGVRESRRIQGEYVMTIEDFMNRASFEDEIGRFSYPVDIHIANPSKDAYDAFVKEHSSLRYADGESYGIPYRALLPKELDNLLVAGRCISADRQMLSSVRVMPACFITGQAVGVAAALSIDKGWQVKEIDIKALQKRLKAIGAFLPNFTEEG</sequence>
<name>A0AA42DNT3_9FIRM</name>
<dbReference type="InterPro" id="IPR036188">
    <property type="entry name" value="FAD/NAD-bd_sf"/>
</dbReference>
<evidence type="ECO:0000313" key="7">
    <source>
        <dbReference type="Proteomes" id="UP001169242"/>
    </source>
</evidence>
<dbReference type="Pfam" id="PF12831">
    <property type="entry name" value="FAD_oxidored"/>
    <property type="match status" value="1"/>
</dbReference>
<dbReference type="Gene3D" id="3.50.50.60">
    <property type="entry name" value="FAD/NAD(P)-binding domain"/>
    <property type="match status" value="1"/>
</dbReference>